<dbReference type="AlphaFoldDB" id="G0U6R0"/>
<keyword evidence="2" id="KW-0732">Signal</keyword>
<organism evidence="3">
    <name type="scientific">Trypanosoma vivax (strain Y486)</name>
    <dbReference type="NCBI Taxonomy" id="1055687"/>
    <lineage>
        <taxon>Eukaryota</taxon>
        <taxon>Discoba</taxon>
        <taxon>Euglenozoa</taxon>
        <taxon>Kinetoplastea</taxon>
        <taxon>Metakinetoplastina</taxon>
        <taxon>Trypanosomatida</taxon>
        <taxon>Trypanosomatidae</taxon>
        <taxon>Trypanosoma</taxon>
        <taxon>Duttonella</taxon>
    </lineage>
</organism>
<evidence type="ECO:0008006" key="4">
    <source>
        <dbReference type="Google" id="ProtNLM"/>
    </source>
</evidence>
<feature type="transmembrane region" description="Helical" evidence="1">
    <location>
        <begin position="437"/>
        <end position="457"/>
    </location>
</feature>
<dbReference type="VEuPathDB" id="TriTrypDB:TvY486_1006150"/>
<feature type="signal peptide" evidence="2">
    <location>
        <begin position="1"/>
        <end position="23"/>
    </location>
</feature>
<feature type="chain" id="PRO_5003410331" description="Mucin-associated surface protein (MASP)" evidence="2">
    <location>
        <begin position="24"/>
        <end position="501"/>
    </location>
</feature>
<proteinExistence type="predicted"/>
<evidence type="ECO:0000313" key="3">
    <source>
        <dbReference type="EMBL" id="CCC51564.1"/>
    </source>
</evidence>
<name>G0U6R0_TRYVY</name>
<evidence type="ECO:0000256" key="1">
    <source>
        <dbReference type="SAM" id="Phobius"/>
    </source>
</evidence>
<dbReference type="SUPFAM" id="SSF50969">
    <property type="entry name" value="YVTN repeat-like/Quinoprotein amine dehydrogenase"/>
    <property type="match status" value="1"/>
</dbReference>
<sequence>MSSMPPWFFSLYASVLLLHLACSMTIATCPANGNTHVVYLTSNMGDNIWSFDTIGRYIGEVLNKESFPMRVEKLRDMRFGPGGYLYVASARGQLSRIFAVSGNGLLNGTLNKNCTRNYLFTVVEQNSANPLLDHPYSIAFHPEDDSLYISNQNSATITRYIRVKNATEKYPKWEPIENVKYAVTNVSTAMQIHKKAGLFASPWSSEYTMLSVRGLALSPPLPRSLVEQSAPPGWFATEKSLLTYYIVVCDVAFGQLHIFYADSGRYVFSIAVPSPVQVVFPSRYFGPISEPASFFEMPYVYVTSKEDGMTYLVPFVAPATASSVHEFNPTYPRRSTYSVTRPIPMHAASAVYENPSHDMLLVADRVGRFVQTLLTPFETNHEADKGPFPFRGYFVKNLPDMPEFILITQVEQQSAIPFCYELAAQGTFRYVPLCAAAYIWGVLVVMFLVIVVVVLVVRKLRRFVTLAWSGRMTTVQPFEMRNAENAPLISKQGARGYGTQS</sequence>
<dbReference type="InterPro" id="IPR011044">
    <property type="entry name" value="Quino_amine_DH_bsu"/>
</dbReference>
<keyword evidence="1" id="KW-0812">Transmembrane</keyword>
<keyword evidence="1" id="KW-0472">Membrane</keyword>
<accession>G0U6R0</accession>
<protein>
    <recommendedName>
        <fullName evidence="4">Mucin-associated surface protein (MASP)</fullName>
    </recommendedName>
</protein>
<gene>
    <name evidence="3" type="ORF">TVY486_1006150</name>
</gene>
<evidence type="ECO:0000256" key="2">
    <source>
        <dbReference type="SAM" id="SignalP"/>
    </source>
</evidence>
<dbReference type="EMBL" id="HE573026">
    <property type="protein sequence ID" value="CCC51564.1"/>
    <property type="molecule type" value="Genomic_DNA"/>
</dbReference>
<keyword evidence="1" id="KW-1133">Transmembrane helix</keyword>
<reference evidence="3" key="1">
    <citation type="journal article" date="2012" name="Proc. Natl. Acad. Sci. U.S.A.">
        <title>Antigenic diversity is generated by distinct evolutionary mechanisms in African trypanosome species.</title>
        <authorList>
            <person name="Jackson A.P."/>
            <person name="Berry A."/>
            <person name="Aslett M."/>
            <person name="Allison H.C."/>
            <person name="Burton P."/>
            <person name="Vavrova-Anderson J."/>
            <person name="Brown R."/>
            <person name="Browne H."/>
            <person name="Corton N."/>
            <person name="Hauser H."/>
            <person name="Gamble J."/>
            <person name="Gilderthorp R."/>
            <person name="Marcello L."/>
            <person name="McQuillan J."/>
            <person name="Otto T.D."/>
            <person name="Quail M.A."/>
            <person name="Sanders M.J."/>
            <person name="van Tonder A."/>
            <person name="Ginger M.L."/>
            <person name="Field M.C."/>
            <person name="Barry J.D."/>
            <person name="Hertz-Fowler C."/>
            <person name="Berriman M."/>
        </authorList>
    </citation>
    <scope>NUCLEOTIDE SEQUENCE</scope>
    <source>
        <strain evidence="3">Y486</strain>
    </source>
</reference>